<accession>A0ABW9BJ59</accession>
<keyword evidence="3" id="KW-0238">DNA-binding</keyword>
<organism evidence="8 9">
    <name type="scientific">Paraburkholderia phytofirmans</name>
    <dbReference type="NCBI Taxonomy" id="261302"/>
    <lineage>
        <taxon>Bacteria</taxon>
        <taxon>Pseudomonadati</taxon>
        <taxon>Pseudomonadota</taxon>
        <taxon>Betaproteobacteria</taxon>
        <taxon>Burkholderiales</taxon>
        <taxon>Burkholderiaceae</taxon>
        <taxon>Paraburkholderia</taxon>
    </lineage>
</organism>
<dbReference type="EMBL" id="JAQQDR010000007">
    <property type="protein sequence ID" value="MFM0240634.1"/>
    <property type="molecule type" value="Genomic_DNA"/>
</dbReference>
<sequence>MERRKVTFKLYPSATQAERLTGWIRLHCELYNAALEERIDAYRKTDKSISYYEQQNVLPAIKADRPEFVELGSHALQQTLRRLDLAFQAFFRRVKAGQTPGFPRFKASKRFSGFCYPDPAGWKLMQSGTRGATIRIGSGKGAMSIRARGRHRFGDGAKPNDLTIMRKNGDWFASVTLRVSAAACARMRNGEDHRGVDFGINDWATFDNGETIANPRFIRSKLSWMADLQRQQARKKRGSIRYKRLGRHVAKLHERIGNLRREFLHTATSRMVASCAVLATEELRTQNMSRSAGGTQDKPGRVVRQKAGLNREILSAGLGMAHNMLAYKAVEAGTRLHVSNTRQLKPSQRCAACWEIVPKTLAQRVHECPHCGHTAPRDQNAAAVVLIDAHTPGTGVAARPKPLSRQRAKSKSGTRETPDTVSQDA</sequence>
<dbReference type="NCBIfam" id="NF040570">
    <property type="entry name" value="guided_TnpB"/>
    <property type="match status" value="1"/>
</dbReference>
<proteinExistence type="inferred from homology"/>
<evidence type="ECO:0000256" key="3">
    <source>
        <dbReference type="ARBA" id="ARBA00023125"/>
    </source>
</evidence>
<evidence type="ECO:0000256" key="1">
    <source>
        <dbReference type="ARBA" id="ARBA00008761"/>
    </source>
</evidence>
<feature type="region of interest" description="Disordered" evidence="5">
    <location>
        <begin position="393"/>
        <end position="425"/>
    </location>
</feature>
<reference evidence="8 9" key="1">
    <citation type="journal article" date="2024" name="Chem. Sci.">
        <title>Discovery of megapolipeptins by genome mining of a Burkholderiales bacteria collection.</title>
        <authorList>
            <person name="Paulo B.S."/>
            <person name="Recchia M.J.J."/>
            <person name="Lee S."/>
            <person name="Fergusson C.H."/>
            <person name="Romanowski S.B."/>
            <person name="Hernandez A."/>
            <person name="Krull N."/>
            <person name="Liu D.Y."/>
            <person name="Cavanagh H."/>
            <person name="Bos A."/>
            <person name="Gray C.A."/>
            <person name="Murphy B.T."/>
            <person name="Linington R.G."/>
            <person name="Eustaquio A.S."/>
        </authorList>
    </citation>
    <scope>NUCLEOTIDE SEQUENCE [LARGE SCALE GENOMIC DNA]</scope>
    <source>
        <strain evidence="8 9">RL17-351-BIE-A</strain>
    </source>
</reference>
<evidence type="ECO:0000256" key="2">
    <source>
        <dbReference type="ARBA" id="ARBA00022578"/>
    </source>
</evidence>
<feature type="compositionally biased region" description="Basic residues" evidence="5">
    <location>
        <begin position="402"/>
        <end position="412"/>
    </location>
</feature>
<evidence type="ECO:0000313" key="9">
    <source>
        <dbReference type="Proteomes" id="UP001629274"/>
    </source>
</evidence>
<keyword evidence="4" id="KW-0233">DNA recombination</keyword>
<evidence type="ECO:0000256" key="4">
    <source>
        <dbReference type="ARBA" id="ARBA00023172"/>
    </source>
</evidence>
<dbReference type="Pfam" id="PF07282">
    <property type="entry name" value="Cas12f1-like_TNB"/>
    <property type="match status" value="1"/>
</dbReference>
<gene>
    <name evidence="8" type="ORF">PQR03_21125</name>
</gene>
<dbReference type="Proteomes" id="UP001629274">
    <property type="component" value="Unassembled WGS sequence"/>
</dbReference>
<dbReference type="InterPro" id="IPR001959">
    <property type="entry name" value="Transposase"/>
</dbReference>
<name>A0ABW9BJ59_9BURK</name>
<evidence type="ECO:0000256" key="5">
    <source>
        <dbReference type="SAM" id="MobiDB-lite"/>
    </source>
</evidence>
<keyword evidence="9" id="KW-1185">Reference proteome</keyword>
<dbReference type="Pfam" id="PF01385">
    <property type="entry name" value="OrfB_IS605"/>
    <property type="match status" value="1"/>
</dbReference>
<comment type="caution">
    <text evidence="8">The sequence shown here is derived from an EMBL/GenBank/DDBJ whole genome shotgun (WGS) entry which is preliminary data.</text>
</comment>
<dbReference type="InterPro" id="IPR010095">
    <property type="entry name" value="Cas12f1-like_TNB"/>
</dbReference>
<feature type="domain" description="Cas12f1-like TNB" evidence="7">
    <location>
        <begin position="321"/>
        <end position="383"/>
    </location>
</feature>
<keyword evidence="2" id="KW-0815">Transposition</keyword>
<evidence type="ECO:0000313" key="8">
    <source>
        <dbReference type="EMBL" id="MFM0240634.1"/>
    </source>
</evidence>
<evidence type="ECO:0000259" key="6">
    <source>
        <dbReference type="Pfam" id="PF01385"/>
    </source>
</evidence>
<evidence type="ECO:0000259" key="7">
    <source>
        <dbReference type="Pfam" id="PF07282"/>
    </source>
</evidence>
<feature type="domain" description="Probable transposase IS891/IS1136/IS1341" evidence="6">
    <location>
        <begin position="189"/>
        <end position="291"/>
    </location>
</feature>
<comment type="similarity">
    <text evidence="1">In the C-terminal section; belongs to the transposase 35 family.</text>
</comment>
<dbReference type="RefSeq" id="WP_012431925.1">
    <property type="nucleotide sequence ID" value="NZ_JAQQCK010000008.1"/>
</dbReference>
<protein>
    <submittedName>
        <fullName evidence="8">Transposase</fullName>
    </submittedName>
</protein>